<keyword evidence="2 3" id="KW-0802">TPR repeat</keyword>
<dbReference type="Gene3D" id="1.25.40.10">
    <property type="entry name" value="Tetratricopeptide repeat domain"/>
    <property type="match status" value="3"/>
</dbReference>
<gene>
    <name evidence="4" type="ORF">Y88_0888</name>
</gene>
<dbReference type="SUPFAM" id="SSF48452">
    <property type="entry name" value="TPR-like"/>
    <property type="match status" value="2"/>
</dbReference>
<name>F1Z913_9SPHN</name>
<evidence type="ECO:0000256" key="2">
    <source>
        <dbReference type="ARBA" id="ARBA00022803"/>
    </source>
</evidence>
<dbReference type="eggNOG" id="COG0457">
    <property type="taxonomic scope" value="Bacteria"/>
</dbReference>
<keyword evidence="5" id="KW-1185">Reference proteome</keyword>
<comment type="caution">
    <text evidence="4">The sequence shown here is derived from an EMBL/GenBank/DDBJ whole genome shotgun (WGS) entry which is preliminary data.</text>
</comment>
<accession>F1Z913</accession>
<dbReference type="RefSeq" id="WP_008066125.1">
    <property type="nucleotide sequence ID" value="NZ_AQWK01000001.1"/>
</dbReference>
<proteinExistence type="predicted"/>
<dbReference type="PROSITE" id="PS50005">
    <property type="entry name" value="TPR"/>
    <property type="match status" value="1"/>
</dbReference>
<dbReference type="OrthoDB" id="7487699at2"/>
<dbReference type="InterPro" id="IPR019734">
    <property type="entry name" value="TPR_rpt"/>
</dbReference>
<feature type="repeat" description="TPR" evidence="3">
    <location>
        <begin position="422"/>
        <end position="455"/>
    </location>
</feature>
<organism evidence="4 5">
    <name type="scientific">Novosphingobium nitrogenifigens DSM 19370</name>
    <dbReference type="NCBI Taxonomy" id="983920"/>
    <lineage>
        <taxon>Bacteria</taxon>
        <taxon>Pseudomonadati</taxon>
        <taxon>Pseudomonadota</taxon>
        <taxon>Alphaproteobacteria</taxon>
        <taxon>Sphingomonadales</taxon>
        <taxon>Sphingomonadaceae</taxon>
        <taxon>Novosphingobium</taxon>
    </lineage>
</organism>
<dbReference type="Proteomes" id="UP000004728">
    <property type="component" value="Unassembled WGS sequence"/>
</dbReference>
<dbReference type="InterPro" id="IPR051012">
    <property type="entry name" value="CellSynth/LPSAsmb/PSIAsmb"/>
</dbReference>
<evidence type="ECO:0000256" key="1">
    <source>
        <dbReference type="ARBA" id="ARBA00022737"/>
    </source>
</evidence>
<dbReference type="InParanoid" id="F1Z913"/>
<dbReference type="STRING" id="983920.Y88_0888"/>
<dbReference type="EMBL" id="AEWJ01000038">
    <property type="protein sequence ID" value="EGD58827.1"/>
    <property type="molecule type" value="Genomic_DNA"/>
</dbReference>
<keyword evidence="1" id="KW-0677">Repeat</keyword>
<dbReference type="PANTHER" id="PTHR45586">
    <property type="entry name" value="TPR REPEAT-CONTAINING PROTEIN PA4667"/>
    <property type="match status" value="1"/>
</dbReference>
<sequence length="502" mass="53654">MNLVLCLALPLSTLAGCHRVDPVARFADARQAFAAEDYGRARTAVLAALDADENNRDMLLLLARTDLALHDGDGAQTALGRLRDAGAKGQDLTEMTAEAALLRGQGPEALRLLAGDQRPQAWRLRAAVAQADGDSGGALAAFRHGMEAGDDYALAAAYAHFLLEGGDLDEADRVLAIMRRLGPGRLDTLMTAGLIAQHKGQLDQASAAFRQAADRFRTRPEPIVALADIADMQGHVDVAAGYAAKANERAPGDPQVEALVVRVAAEKGEWQKVRDILAPREDSLDVRTFEGLAYGEALLNLGRPEQARAIYAKALLLSPQNPYARLMLAESQLAAGASADALRTVRPLADSVLAGQRELDLAVRAAQAASDPVAGAYAARLHSPQLAVNSALSGRAMAALARRDWPAVIEAYRAIPGYDNDAEVLKRMAEAETGLGRHDEAIATADKALLLDPRNPDMLHMAGLVRLNAGRERDMAQSLMRKALELDPSNRIFKADYARAMN</sequence>
<dbReference type="PANTHER" id="PTHR45586:SF1">
    <property type="entry name" value="LIPOPOLYSACCHARIDE ASSEMBLY PROTEIN B"/>
    <property type="match status" value="1"/>
</dbReference>
<evidence type="ECO:0000313" key="5">
    <source>
        <dbReference type="Proteomes" id="UP000004728"/>
    </source>
</evidence>
<evidence type="ECO:0000256" key="3">
    <source>
        <dbReference type="PROSITE-ProRule" id="PRU00339"/>
    </source>
</evidence>
<dbReference type="AlphaFoldDB" id="F1Z913"/>
<dbReference type="InterPro" id="IPR011990">
    <property type="entry name" value="TPR-like_helical_dom_sf"/>
</dbReference>
<dbReference type="SMART" id="SM00028">
    <property type="entry name" value="TPR"/>
    <property type="match status" value="5"/>
</dbReference>
<dbReference type="Pfam" id="PF13181">
    <property type="entry name" value="TPR_8"/>
    <property type="match status" value="1"/>
</dbReference>
<evidence type="ECO:0000313" key="4">
    <source>
        <dbReference type="EMBL" id="EGD58827.1"/>
    </source>
</evidence>
<reference evidence="4 5" key="1">
    <citation type="journal article" date="2012" name="J. Bacteriol.">
        <title>Draft Genome Sequence of Novosphingobium nitrogenifigens Y88T.</title>
        <authorList>
            <person name="Strabala T.J."/>
            <person name="Macdonald L."/>
            <person name="Liu V."/>
            <person name="Smit A.M."/>
        </authorList>
    </citation>
    <scope>NUCLEOTIDE SEQUENCE [LARGE SCALE GENOMIC DNA]</scope>
    <source>
        <strain evidence="4 5">DSM 19370</strain>
    </source>
</reference>
<dbReference type="HOGENOM" id="CLU_041538_0_0_5"/>
<protein>
    <submittedName>
        <fullName evidence="4">TPR repeat-containing protein</fullName>
    </submittedName>
</protein>
<dbReference type="Pfam" id="PF14559">
    <property type="entry name" value="TPR_19"/>
    <property type="match status" value="1"/>
</dbReference>